<evidence type="ECO:0000256" key="1">
    <source>
        <dbReference type="ARBA" id="ARBA00004123"/>
    </source>
</evidence>
<reference evidence="5 6" key="1">
    <citation type="submission" date="2018-08" db="EMBL/GenBank/DDBJ databases">
        <authorList>
            <person name="Laetsch R D."/>
            <person name="Stevens L."/>
            <person name="Kumar S."/>
            <person name="Blaxter L. M."/>
        </authorList>
    </citation>
    <scope>NUCLEOTIDE SEQUENCE [LARGE SCALE GENOMIC DNA]</scope>
</reference>
<dbReference type="PANTHER" id="PTHR13213:SF2">
    <property type="entry name" value="MYB-BINDING PROTEIN 1A"/>
    <property type="match status" value="1"/>
</dbReference>
<evidence type="ECO:0000313" key="6">
    <source>
        <dbReference type="Proteomes" id="UP000276991"/>
    </source>
</evidence>
<dbReference type="EMBL" id="UPTC01001024">
    <property type="protein sequence ID" value="VBB30874.1"/>
    <property type="molecule type" value="Genomic_DNA"/>
</dbReference>
<dbReference type="GO" id="GO:0005730">
    <property type="term" value="C:nucleolus"/>
    <property type="evidence" value="ECO:0007669"/>
    <property type="project" value="InterPro"/>
</dbReference>
<dbReference type="InterPro" id="IPR016024">
    <property type="entry name" value="ARM-type_fold"/>
</dbReference>
<dbReference type="InterPro" id="IPR007015">
    <property type="entry name" value="DNA_pol_V/MYBBP1A"/>
</dbReference>
<dbReference type="PANTHER" id="PTHR13213">
    <property type="entry name" value="MYB-BINDING PROTEIN 1A FAMILY MEMBER"/>
    <property type="match status" value="1"/>
</dbReference>
<dbReference type="Pfam" id="PF04931">
    <property type="entry name" value="DNA_pol_phi"/>
    <property type="match status" value="2"/>
</dbReference>
<dbReference type="GO" id="GO:0003714">
    <property type="term" value="F:transcription corepressor activity"/>
    <property type="evidence" value="ECO:0007669"/>
    <property type="project" value="TreeGrafter"/>
</dbReference>
<protein>
    <recommendedName>
        <fullName evidence="7">DNA polymerase V</fullName>
    </recommendedName>
</protein>
<comment type="similarity">
    <text evidence="2">Belongs to the MYBBP1A family.</text>
</comment>
<name>A0A498SLM3_ACAVI</name>
<evidence type="ECO:0000256" key="2">
    <source>
        <dbReference type="ARBA" id="ARBA00006809"/>
    </source>
</evidence>
<dbReference type="STRING" id="6277.A0A498SLM3"/>
<dbReference type="GO" id="GO:0043565">
    <property type="term" value="F:sequence-specific DNA binding"/>
    <property type="evidence" value="ECO:0007669"/>
    <property type="project" value="TreeGrafter"/>
</dbReference>
<dbReference type="AlphaFoldDB" id="A0A498SLM3"/>
<evidence type="ECO:0000256" key="3">
    <source>
        <dbReference type="ARBA" id="ARBA00023242"/>
    </source>
</evidence>
<accession>A0A498SLM3</accession>
<dbReference type="Proteomes" id="UP000276991">
    <property type="component" value="Unassembled WGS sequence"/>
</dbReference>
<gene>
    <name evidence="5" type="ORF">NAV_LOCUS5665</name>
</gene>
<feature type="region of interest" description="Disordered" evidence="4">
    <location>
        <begin position="16"/>
        <end position="39"/>
    </location>
</feature>
<dbReference type="SUPFAM" id="SSF48371">
    <property type="entry name" value="ARM repeat"/>
    <property type="match status" value="1"/>
</dbReference>
<evidence type="ECO:0000256" key="4">
    <source>
        <dbReference type="SAM" id="MobiDB-lite"/>
    </source>
</evidence>
<keyword evidence="6" id="KW-1185">Reference proteome</keyword>
<dbReference type="GO" id="GO:0003723">
    <property type="term" value="F:RNA binding"/>
    <property type="evidence" value="ECO:0007669"/>
    <property type="project" value="TreeGrafter"/>
</dbReference>
<dbReference type="OrthoDB" id="342531at2759"/>
<evidence type="ECO:0000313" key="5">
    <source>
        <dbReference type="EMBL" id="VBB30874.1"/>
    </source>
</evidence>
<feature type="compositionally biased region" description="Polar residues" evidence="4">
    <location>
        <begin position="16"/>
        <end position="36"/>
    </location>
</feature>
<keyword evidence="3" id="KW-0539">Nucleus</keyword>
<comment type="subcellular location">
    <subcellularLocation>
        <location evidence="1">Nucleus</location>
    </subcellularLocation>
</comment>
<feature type="region of interest" description="Disordered" evidence="4">
    <location>
        <begin position="590"/>
        <end position="622"/>
    </location>
</feature>
<feature type="compositionally biased region" description="Low complexity" evidence="4">
    <location>
        <begin position="610"/>
        <end position="620"/>
    </location>
</feature>
<sequence length="1021" mass="116042">MKRSERRIQHGTTSTIAPFSNSFMTGRENSAEGQSGDSDKMVNVSKELLDKFYDLADFDEHTRHSAVIAILDGFEQDSSYLMERLMSGLASSRAAARLGYTNALAIILSSFGKDWPVKVLFELADEKLPLNKAALSEIAKREMSLAEKQSGLAYSATNLLAQCANKLREKKFAKDFWPLVKKDVIKPLDSINPEWFYFALHVTEKHSNTLKAEVSFLSASGELYISDKDYDAVINILKKATGFAENELILKLLMLAQASKNFETVYSKIVGKWLYHGDLHRVVISRALPFINTMLQQIDFETDELVAIFSPEFVRLVRSVRKSNEFRFLFSTIEAILLILKESLTAKEWTSTNIAKLLNSFDCVGSGNFDEFIGGNVKITEKILLRFHDNVHDIVLEALTECGWRLRRITHVFPHWPTSTQGHVLKLLFKHGKWTEETRNAFCSSIASLFIVSVRAGRNVTTIYKDEHQKLLQKLIKKQDTGVELPVVNETLSVFMNMLTLWMATASVPNERHSYLKDLTETAAIGEKMAEDDSSDSIAVLNDLLLSLLSRPHRYHRSVIHYVFASFVPRMKLENLLQILQTINLSNEELMQEKDTSESDDENDKDENSYENSEQSNEENGLIDLQVNGNITDQHEEIDESEFEEKEDEESEVDEDFVNSLKIALGSAAARSDDDSDKDSLSSTVSDETMFRLDEGLAAVFRKRMKNSRALSAFLIEQAQQFRAKCFDLLLIAVSHQEGTYKTVDLILPLVECAQQALRRKDGELTFKKAANLLEIIIKHKKSELNEKNAIKLLDELVLKTSQTINPIMRNILGNVASFLFSGCYDAKENVVAASMRLKVIELLEKYMNDSKNQILSEIVTAPFIKYPHALLSELPRIIEFAFDENIRAFQRVGALSCAVAFLRKDLMKNEELDQQKIWKKIAKCLCIFANKFFSNLNLNDSKPRFFAYFVRVLTSFASITEESNKRRLQESLTEVLKELCSSTEIWKASDRLKRFNDASQSICGRRALASLKHLLNILES</sequence>
<organism evidence="5 6">
    <name type="scientific">Acanthocheilonema viteae</name>
    <name type="common">Filarial nematode worm</name>
    <name type="synonym">Dipetalonema viteae</name>
    <dbReference type="NCBI Taxonomy" id="6277"/>
    <lineage>
        <taxon>Eukaryota</taxon>
        <taxon>Metazoa</taxon>
        <taxon>Ecdysozoa</taxon>
        <taxon>Nematoda</taxon>
        <taxon>Chromadorea</taxon>
        <taxon>Rhabditida</taxon>
        <taxon>Spirurina</taxon>
        <taxon>Spiruromorpha</taxon>
        <taxon>Filarioidea</taxon>
        <taxon>Onchocercidae</taxon>
        <taxon>Acanthocheilonema</taxon>
    </lineage>
</organism>
<evidence type="ECO:0008006" key="7">
    <source>
        <dbReference type="Google" id="ProtNLM"/>
    </source>
</evidence>
<proteinExistence type="inferred from homology"/>